<comment type="caution">
    <text evidence="1">The sequence shown here is derived from an EMBL/GenBank/DDBJ whole genome shotgun (WGS) entry which is preliminary data.</text>
</comment>
<evidence type="ECO:0000313" key="2">
    <source>
        <dbReference type="Proteomes" id="UP001589647"/>
    </source>
</evidence>
<protein>
    <submittedName>
        <fullName evidence="1">Uncharacterized protein</fullName>
    </submittedName>
</protein>
<name>A0ABV5IRX1_9ACTN</name>
<reference evidence="1 2" key="1">
    <citation type="submission" date="2024-09" db="EMBL/GenBank/DDBJ databases">
        <authorList>
            <person name="Sun Q."/>
            <person name="Mori K."/>
        </authorList>
    </citation>
    <scope>NUCLEOTIDE SEQUENCE [LARGE SCALE GENOMIC DNA]</scope>
    <source>
        <strain evidence="1 2">CCM 3426</strain>
    </source>
</reference>
<dbReference type="RefSeq" id="WP_189653355.1">
    <property type="nucleotide sequence ID" value="NZ_BMRC01000040.1"/>
</dbReference>
<dbReference type="Proteomes" id="UP001589647">
    <property type="component" value="Unassembled WGS sequence"/>
</dbReference>
<evidence type="ECO:0000313" key="1">
    <source>
        <dbReference type="EMBL" id="MFB9206755.1"/>
    </source>
</evidence>
<proteinExistence type="predicted"/>
<accession>A0ABV5IRX1</accession>
<keyword evidence="2" id="KW-1185">Reference proteome</keyword>
<dbReference type="EMBL" id="JBHMEI010000040">
    <property type="protein sequence ID" value="MFB9206755.1"/>
    <property type="molecule type" value="Genomic_DNA"/>
</dbReference>
<gene>
    <name evidence="1" type="ORF">ACFFV7_36565</name>
</gene>
<organism evidence="1 2">
    <name type="scientific">Nonomuraea spiralis</name>
    <dbReference type="NCBI Taxonomy" id="46182"/>
    <lineage>
        <taxon>Bacteria</taxon>
        <taxon>Bacillati</taxon>
        <taxon>Actinomycetota</taxon>
        <taxon>Actinomycetes</taxon>
        <taxon>Streptosporangiales</taxon>
        <taxon>Streptosporangiaceae</taxon>
        <taxon>Nonomuraea</taxon>
    </lineage>
</organism>
<sequence length="170" mass="18816">MDLPAELKDRLADLRGDLLWGRLLGSVTDAGWLACELIEAGLDTPAVWELAGHVLSIGPMKEVEPLVRQVLAESGFPSIDLQREPWAVAHDVAQGIAEGTLPIGKGADFLILKLRDRWTTPKEIWELILLIDDWEALRGTPPTDDELRQQARKIADAAKGWRNAKADQEP</sequence>